<evidence type="ECO:0000313" key="14">
    <source>
        <dbReference type="EMBL" id="KJA14486.1"/>
    </source>
</evidence>
<evidence type="ECO:0000256" key="5">
    <source>
        <dbReference type="ARBA" id="ARBA00022729"/>
    </source>
</evidence>
<organism evidence="14 15">
    <name type="scientific">Hypholoma sublateritium (strain FD-334 SS-4)</name>
    <dbReference type="NCBI Taxonomy" id="945553"/>
    <lineage>
        <taxon>Eukaryota</taxon>
        <taxon>Fungi</taxon>
        <taxon>Dikarya</taxon>
        <taxon>Basidiomycota</taxon>
        <taxon>Agaricomycotina</taxon>
        <taxon>Agaricomycetes</taxon>
        <taxon>Agaricomycetidae</taxon>
        <taxon>Agaricales</taxon>
        <taxon>Agaricineae</taxon>
        <taxon>Strophariaceae</taxon>
        <taxon>Hypholoma</taxon>
    </lineage>
</organism>
<keyword evidence="8" id="KW-0503">Monooxygenase</keyword>
<dbReference type="STRING" id="945553.A0A0D2ND00"/>
<comment type="similarity">
    <text evidence="11">Belongs to the polysaccharide monooxygenase AA14 family.</text>
</comment>
<evidence type="ECO:0000313" key="15">
    <source>
        <dbReference type="Proteomes" id="UP000054270"/>
    </source>
</evidence>
<evidence type="ECO:0000256" key="9">
    <source>
        <dbReference type="ARBA" id="ARBA00023157"/>
    </source>
</evidence>
<evidence type="ECO:0000256" key="11">
    <source>
        <dbReference type="ARBA" id="ARBA00046340"/>
    </source>
</evidence>
<dbReference type="AlphaFoldDB" id="A0A0D2ND00"/>
<dbReference type="GO" id="GO:0005576">
    <property type="term" value="C:extracellular region"/>
    <property type="evidence" value="ECO:0007669"/>
    <property type="project" value="UniProtKB-SubCell"/>
</dbReference>
<feature type="region of interest" description="Disordered" evidence="12">
    <location>
        <begin position="110"/>
        <end position="138"/>
    </location>
</feature>
<evidence type="ECO:0000256" key="8">
    <source>
        <dbReference type="ARBA" id="ARBA00023033"/>
    </source>
</evidence>
<dbReference type="Proteomes" id="UP000054270">
    <property type="component" value="Unassembled WGS sequence"/>
</dbReference>
<feature type="signal peptide" evidence="13">
    <location>
        <begin position="1"/>
        <end position="19"/>
    </location>
</feature>
<evidence type="ECO:0000256" key="13">
    <source>
        <dbReference type="SAM" id="SignalP"/>
    </source>
</evidence>
<gene>
    <name evidence="14" type="ORF">HYPSUDRAFT_150365</name>
</gene>
<evidence type="ECO:0008006" key="16">
    <source>
        <dbReference type="Google" id="ProtNLM"/>
    </source>
</evidence>
<keyword evidence="10" id="KW-0325">Glycoprotein</keyword>
<evidence type="ECO:0000256" key="1">
    <source>
        <dbReference type="ARBA" id="ARBA00001973"/>
    </source>
</evidence>
<dbReference type="GO" id="GO:0046872">
    <property type="term" value="F:metal ion binding"/>
    <property type="evidence" value="ECO:0007669"/>
    <property type="project" value="UniProtKB-KW"/>
</dbReference>
<evidence type="ECO:0000256" key="7">
    <source>
        <dbReference type="ARBA" id="ARBA00023008"/>
    </source>
</evidence>
<keyword evidence="5 13" id="KW-0732">Signal</keyword>
<dbReference type="EMBL" id="KN817677">
    <property type="protein sequence ID" value="KJA14486.1"/>
    <property type="molecule type" value="Genomic_DNA"/>
</dbReference>
<keyword evidence="3" id="KW-0964">Secreted</keyword>
<evidence type="ECO:0000256" key="10">
    <source>
        <dbReference type="ARBA" id="ARBA00023180"/>
    </source>
</evidence>
<sequence>MTRFILLATFLILEGHVSAHVGAWHKGMYCMRGNKAGDDDRNTNAAFQPMYNLTKAQWWFHAINDCDKFPPDAGNFLELPANGDFTVEHAVNRVFTNLVSDPVLGTYVDGQEHPGLGTTSDGKQPGSDSSTPVHTQNESMASGTAFAISYQSEIPDVTPENLVVFSVLYNTPWKRIAKYSVPDLPPCPAAGCICAFGWIPNGCGEPTLYMQGFRCTVTGSKTNPVRTIKYPAVAPQWCQDNSAQCVTGPKQMIYWQQAEGNNVVVSGNDKYGFPKFPVYNMNMGFPNGTLTMYALGDSRTLLTGDYDIRRPNNNILELAPIGIHLATPFHLRCTRQYVFYKPSISPNMRSKTTNAGHCTASVYSRNSAELSSLSSIRLSASNIKCVPCHRQ</sequence>
<evidence type="ECO:0000256" key="6">
    <source>
        <dbReference type="ARBA" id="ARBA00023002"/>
    </source>
</evidence>
<evidence type="ECO:0000256" key="3">
    <source>
        <dbReference type="ARBA" id="ARBA00022525"/>
    </source>
</evidence>
<keyword evidence="9" id="KW-1015">Disulfide bond</keyword>
<dbReference type="Pfam" id="PF22810">
    <property type="entry name" value="LPMO_AA14"/>
    <property type="match status" value="1"/>
</dbReference>
<dbReference type="OrthoDB" id="2019572at2759"/>
<keyword evidence="6" id="KW-0560">Oxidoreductase</keyword>
<keyword evidence="7" id="KW-0186">Copper</keyword>
<keyword evidence="4" id="KW-0479">Metal-binding</keyword>
<protein>
    <recommendedName>
        <fullName evidence="16">Lytic polysaccharide monooxygenase</fullName>
    </recommendedName>
</protein>
<dbReference type="InterPro" id="IPR054497">
    <property type="entry name" value="LPMO_AA14"/>
</dbReference>
<keyword evidence="15" id="KW-1185">Reference proteome</keyword>
<name>A0A0D2ND00_HYPSF</name>
<accession>A0A0D2ND00</accession>
<dbReference type="OMA" id="HAINDCD"/>
<comment type="cofactor">
    <cofactor evidence="1">
        <name>Cu(2+)</name>
        <dbReference type="ChEBI" id="CHEBI:29036"/>
    </cofactor>
</comment>
<feature type="compositionally biased region" description="Polar residues" evidence="12">
    <location>
        <begin position="117"/>
        <end position="138"/>
    </location>
</feature>
<dbReference type="GO" id="GO:0004497">
    <property type="term" value="F:monooxygenase activity"/>
    <property type="evidence" value="ECO:0007669"/>
    <property type="project" value="UniProtKB-KW"/>
</dbReference>
<reference evidence="15" key="1">
    <citation type="submission" date="2014-04" db="EMBL/GenBank/DDBJ databases">
        <title>Evolutionary Origins and Diversification of the Mycorrhizal Mutualists.</title>
        <authorList>
            <consortium name="DOE Joint Genome Institute"/>
            <consortium name="Mycorrhizal Genomics Consortium"/>
            <person name="Kohler A."/>
            <person name="Kuo A."/>
            <person name="Nagy L.G."/>
            <person name="Floudas D."/>
            <person name="Copeland A."/>
            <person name="Barry K.W."/>
            <person name="Cichocki N."/>
            <person name="Veneault-Fourrey C."/>
            <person name="LaButti K."/>
            <person name="Lindquist E.A."/>
            <person name="Lipzen A."/>
            <person name="Lundell T."/>
            <person name="Morin E."/>
            <person name="Murat C."/>
            <person name="Riley R."/>
            <person name="Ohm R."/>
            <person name="Sun H."/>
            <person name="Tunlid A."/>
            <person name="Henrissat B."/>
            <person name="Grigoriev I.V."/>
            <person name="Hibbett D.S."/>
            <person name="Martin F."/>
        </authorList>
    </citation>
    <scope>NUCLEOTIDE SEQUENCE [LARGE SCALE GENOMIC DNA]</scope>
    <source>
        <strain evidence="15">FD-334 SS-4</strain>
    </source>
</reference>
<proteinExistence type="inferred from homology"/>
<evidence type="ECO:0000256" key="2">
    <source>
        <dbReference type="ARBA" id="ARBA00004613"/>
    </source>
</evidence>
<evidence type="ECO:0000256" key="12">
    <source>
        <dbReference type="SAM" id="MobiDB-lite"/>
    </source>
</evidence>
<feature type="chain" id="PRO_5002247970" description="Lytic polysaccharide monooxygenase" evidence="13">
    <location>
        <begin position="20"/>
        <end position="391"/>
    </location>
</feature>
<comment type="subcellular location">
    <subcellularLocation>
        <location evidence="2">Secreted</location>
    </subcellularLocation>
</comment>
<evidence type="ECO:0000256" key="4">
    <source>
        <dbReference type="ARBA" id="ARBA00022723"/>
    </source>
</evidence>